<evidence type="ECO:0008006" key="4">
    <source>
        <dbReference type="Google" id="ProtNLM"/>
    </source>
</evidence>
<keyword evidence="1" id="KW-0732">Signal</keyword>
<feature type="chain" id="PRO_5007134974" description="YndA" evidence="1">
    <location>
        <begin position="27"/>
        <end position="135"/>
    </location>
</feature>
<comment type="caution">
    <text evidence="2">The sequence shown here is derived from an EMBL/GenBank/DDBJ whole genome shotgun (WGS) entry which is preliminary data.</text>
</comment>
<proteinExistence type="predicted"/>
<dbReference type="Proteomes" id="UP000065797">
    <property type="component" value="Unassembled WGS sequence"/>
</dbReference>
<sequence>MKKFKISMMAFVTTLLVLLVPSSTFANTIEPFSSGWDYLGEQTLYSNGAESDVYASTGGDYKICRAAEVGSTSKLKVELWEYDPDSYNDYVGVRYLGPGECGVFRNIGGFVDGGNEAEFFAKSRSSSKMHLIFFD</sequence>
<evidence type="ECO:0000313" key="3">
    <source>
        <dbReference type="Proteomes" id="UP000065797"/>
    </source>
</evidence>
<dbReference type="RefSeq" id="WP_060751924.1">
    <property type="nucleotide sequence ID" value="NZ_JBCMRK010000064.1"/>
</dbReference>
<gene>
    <name evidence="2" type="ORF">AWW70_03235</name>
</gene>
<protein>
    <recommendedName>
        <fullName evidence="4">YndA</fullName>
    </recommendedName>
</protein>
<feature type="signal peptide" evidence="1">
    <location>
        <begin position="1"/>
        <end position="26"/>
    </location>
</feature>
<organism evidence="2 3">
    <name type="scientific">Bacillus mycoides</name>
    <dbReference type="NCBI Taxonomy" id="1405"/>
    <lineage>
        <taxon>Bacteria</taxon>
        <taxon>Bacillati</taxon>
        <taxon>Bacillota</taxon>
        <taxon>Bacilli</taxon>
        <taxon>Bacillales</taxon>
        <taxon>Bacillaceae</taxon>
        <taxon>Bacillus</taxon>
        <taxon>Bacillus cereus group</taxon>
    </lineage>
</organism>
<evidence type="ECO:0000256" key="1">
    <source>
        <dbReference type="SAM" id="SignalP"/>
    </source>
</evidence>
<dbReference type="EMBL" id="LRPH01000099">
    <property type="protein sequence ID" value="KWU54459.1"/>
    <property type="molecule type" value="Genomic_DNA"/>
</dbReference>
<evidence type="ECO:0000313" key="2">
    <source>
        <dbReference type="EMBL" id="KWU54459.1"/>
    </source>
</evidence>
<reference evidence="2 3" key="1">
    <citation type="submission" date="2016-01" db="EMBL/GenBank/DDBJ databases">
        <authorList>
            <person name="McClelland M."/>
            <person name="Jain A."/>
            <person name="Saraogi P."/>
            <person name="Mendelson R."/>
            <person name="Westerman R."/>
            <person name="SanMiguel P."/>
            <person name="Csonka L."/>
        </authorList>
    </citation>
    <scope>NUCLEOTIDE SEQUENCE [LARGE SCALE GENOMIC DNA]</scope>
    <source>
        <strain evidence="2 3">PE8-15</strain>
    </source>
</reference>
<accession>A0A109FUF2</accession>
<name>A0A109FUF2_BACMY</name>
<dbReference type="AlphaFoldDB" id="A0A109FUF2"/>